<organism evidence="2">
    <name type="scientific">marine sediment metagenome</name>
    <dbReference type="NCBI Taxonomy" id="412755"/>
    <lineage>
        <taxon>unclassified sequences</taxon>
        <taxon>metagenomes</taxon>
        <taxon>ecological metagenomes</taxon>
    </lineage>
</organism>
<comment type="caution">
    <text evidence="2">The sequence shown here is derived from an EMBL/GenBank/DDBJ whole genome shotgun (WGS) entry which is preliminary data.</text>
</comment>
<feature type="compositionally biased region" description="Polar residues" evidence="1">
    <location>
        <begin position="10"/>
        <end position="19"/>
    </location>
</feature>
<proteinExistence type="predicted"/>
<protein>
    <submittedName>
        <fullName evidence="2">Uncharacterized protein</fullName>
    </submittedName>
</protein>
<name>A0A0F9MNH0_9ZZZZ</name>
<dbReference type="AlphaFoldDB" id="A0A0F9MNH0"/>
<reference evidence="2" key="1">
    <citation type="journal article" date="2015" name="Nature">
        <title>Complex archaea that bridge the gap between prokaryotes and eukaryotes.</title>
        <authorList>
            <person name="Spang A."/>
            <person name="Saw J.H."/>
            <person name="Jorgensen S.L."/>
            <person name="Zaremba-Niedzwiedzka K."/>
            <person name="Martijn J."/>
            <person name="Lind A.E."/>
            <person name="van Eijk R."/>
            <person name="Schleper C."/>
            <person name="Guy L."/>
            <person name="Ettema T.J."/>
        </authorList>
    </citation>
    <scope>NUCLEOTIDE SEQUENCE</scope>
</reference>
<sequence>MPRKPANRLDCTSCSQRPVTNPEHKERGTGLLLCEECYCGMDQTLDEHGNIRPEVLFYTGSDDDSIH</sequence>
<dbReference type="EMBL" id="LAZR01004600">
    <property type="protein sequence ID" value="KKN07169.1"/>
    <property type="molecule type" value="Genomic_DNA"/>
</dbReference>
<gene>
    <name evidence="2" type="ORF">LCGC14_1069880</name>
</gene>
<evidence type="ECO:0000313" key="2">
    <source>
        <dbReference type="EMBL" id="KKN07169.1"/>
    </source>
</evidence>
<feature type="region of interest" description="Disordered" evidence="1">
    <location>
        <begin position="1"/>
        <end position="25"/>
    </location>
</feature>
<evidence type="ECO:0000256" key="1">
    <source>
        <dbReference type="SAM" id="MobiDB-lite"/>
    </source>
</evidence>
<accession>A0A0F9MNH0</accession>